<reference evidence="10 11" key="1">
    <citation type="submission" date="2017-01" db="EMBL/GenBank/DDBJ databases">
        <title>The recent genome duplication of the halophilic yeast Hortaea werneckii: insights from long-read sequencing.</title>
        <authorList>
            <person name="Sinha S."/>
            <person name="Flibotte S."/>
            <person name="Neira M."/>
            <person name="Lenassi M."/>
            <person name="Gostincar C."/>
            <person name="Stajich J.E."/>
            <person name="Nislow C.E."/>
        </authorList>
    </citation>
    <scope>NUCLEOTIDE SEQUENCE [LARGE SCALE GENOMIC DNA]</scope>
    <source>
        <strain evidence="10 11">EXF-2000</strain>
    </source>
</reference>
<dbReference type="OrthoDB" id="407298at2759"/>
<proteinExistence type="inferred from homology"/>
<evidence type="ECO:0000256" key="1">
    <source>
        <dbReference type="ARBA" id="ARBA00001970"/>
    </source>
</evidence>
<dbReference type="GO" id="GO:0046872">
    <property type="term" value="F:metal ion binding"/>
    <property type="evidence" value="ECO:0007669"/>
    <property type="project" value="UniProtKB-KW"/>
</dbReference>
<dbReference type="AlphaFoldDB" id="A0A1Z5SPA3"/>
<comment type="similarity">
    <text evidence="7">Belongs to the chloroperoxidase family.</text>
</comment>
<dbReference type="SUPFAM" id="SSF47571">
    <property type="entry name" value="Cloroperoxidase"/>
    <property type="match status" value="1"/>
</dbReference>
<evidence type="ECO:0000256" key="5">
    <source>
        <dbReference type="ARBA" id="ARBA00023002"/>
    </source>
</evidence>
<dbReference type="InParanoid" id="A0A1Z5SPA3"/>
<comment type="caution">
    <text evidence="10">The sequence shown here is derived from an EMBL/GenBank/DDBJ whole genome shotgun (WGS) entry which is preliminary data.</text>
</comment>
<evidence type="ECO:0000256" key="2">
    <source>
        <dbReference type="ARBA" id="ARBA00022559"/>
    </source>
</evidence>
<evidence type="ECO:0000259" key="9">
    <source>
        <dbReference type="PROSITE" id="PS51405"/>
    </source>
</evidence>
<evidence type="ECO:0000256" key="6">
    <source>
        <dbReference type="ARBA" id="ARBA00023004"/>
    </source>
</evidence>
<evidence type="ECO:0000256" key="7">
    <source>
        <dbReference type="ARBA" id="ARBA00025795"/>
    </source>
</evidence>
<dbReference type="VEuPathDB" id="FungiDB:BTJ68_12763"/>
<dbReference type="Gene3D" id="1.10.489.10">
    <property type="entry name" value="Chloroperoxidase-like"/>
    <property type="match status" value="1"/>
</dbReference>
<keyword evidence="4" id="KW-0479">Metal-binding</keyword>
<keyword evidence="11" id="KW-1185">Reference proteome</keyword>
<dbReference type="PANTHER" id="PTHR33577">
    <property type="entry name" value="STERIGMATOCYSTIN BIOSYNTHESIS PEROXIDASE STCC-RELATED"/>
    <property type="match status" value="1"/>
</dbReference>
<evidence type="ECO:0000256" key="8">
    <source>
        <dbReference type="SAM" id="MobiDB-lite"/>
    </source>
</evidence>
<keyword evidence="2" id="KW-0575">Peroxidase</keyword>
<feature type="domain" description="Heme haloperoxidase family profile" evidence="9">
    <location>
        <begin position="52"/>
        <end position="263"/>
    </location>
</feature>
<dbReference type="PROSITE" id="PS51405">
    <property type="entry name" value="HEME_HALOPEROXIDASE"/>
    <property type="match status" value="1"/>
</dbReference>
<feature type="region of interest" description="Disordered" evidence="8">
    <location>
        <begin position="106"/>
        <end position="132"/>
    </location>
</feature>
<dbReference type="Pfam" id="PF01328">
    <property type="entry name" value="Peroxidase_2"/>
    <property type="match status" value="1"/>
</dbReference>
<dbReference type="GO" id="GO:0004601">
    <property type="term" value="F:peroxidase activity"/>
    <property type="evidence" value="ECO:0007669"/>
    <property type="project" value="UniProtKB-KW"/>
</dbReference>
<comment type="cofactor">
    <cofactor evidence="1">
        <name>heme b</name>
        <dbReference type="ChEBI" id="CHEBI:60344"/>
    </cofactor>
</comment>
<evidence type="ECO:0000313" key="11">
    <source>
        <dbReference type="Proteomes" id="UP000194280"/>
    </source>
</evidence>
<dbReference type="InterPro" id="IPR036851">
    <property type="entry name" value="Chloroperoxidase-like_sf"/>
</dbReference>
<dbReference type="EMBL" id="MUNK01000352">
    <property type="protein sequence ID" value="OTA22672.1"/>
    <property type="molecule type" value="Genomic_DNA"/>
</dbReference>
<keyword evidence="5" id="KW-0560">Oxidoreductase</keyword>
<dbReference type="PANTHER" id="PTHR33577:SF1">
    <property type="entry name" value="HEME HALOPEROXIDASE FAMILY PROFILE DOMAIN-CONTAINING PROTEIN"/>
    <property type="match status" value="1"/>
</dbReference>
<protein>
    <recommendedName>
        <fullName evidence="9">Heme haloperoxidase family profile domain-containing protein</fullName>
    </recommendedName>
</protein>
<gene>
    <name evidence="10" type="ORF">BTJ68_12763</name>
</gene>
<keyword evidence="3" id="KW-0349">Heme</keyword>
<dbReference type="InterPro" id="IPR000028">
    <property type="entry name" value="Chloroperoxidase"/>
</dbReference>
<dbReference type="Proteomes" id="UP000194280">
    <property type="component" value="Unassembled WGS sequence"/>
</dbReference>
<accession>A0A1Z5SPA3</accession>
<sequence length="367" mass="39792">MVFEEAARDPQIAARADEILKRQEGAGAATAVFEPVPIFDAEKQFVDVSEGSGHEYQAPGPDDIRGPCPGLNAFANHGFLPRNGYATISQFVDVTTQVVAIGGTPPASIGSGNGLSGSHNKYESDASPTRPDLYQSGNNYKTQADQFQQMIDASPGGFVTMESLTSFRAQRFNTQKETNPYFFNGPFTGVLVQPAAYTFIYRFMANHSEEAPAGELSYDVIKSWFAIDGESGSYTANQGHERIPENWYKRAIAYPYELDYFNADVLNAAALHPEFLDVGGNLGTTDSFTGVDITDLTGGIFNAADLLKGNNLGCFAYQLSTTAKPDLLLGLLDPVTDLVGDVVSQLSCPKLNQVDEDLLKQFPGYRQ</sequence>
<keyword evidence="6" id="KW-0408">Iron</keyword>
<evidence type="ECO:0000256" key="4">
    <source>
        <dbReference type="ARBA" id="ARBA00022723"/>
    </source>
</evidence>
<name>A0A1Z5SPA3_HORWE</name>
<evidence type="ECO:0000313" key="10">
    <source>
        <dbReference type="EMBL" id="OTA22672.1"/>
    </source>
</evidence>
<evidence type="ECO:0000256" key="3">
    <source>
        <dbReference type="ARBA" id="ARBA00022617"/>
    </source>
</evidence>
<organism evidence="10 11">
    <name type="scientific">Hortaea werneckii EXF-2000</name>
    <dbReference type="NCBI Taxonomy" id="1157616"/>
    <lineage>
        <taxon>Eukaryota</taxon>
        <taxon>Fungi</taxon>
        <taxon>Dikarya</taxon>
        <taxon>Ascomycota</taxon>
        <taxon>Pezizomycotina</taxon>
        <taxon>Dothideomycetes</taxon>
        <taxon>Dothideomycetidae</taxon>
        <taxon>Mycosphaerellales</taxon>
        <taxon>Teratosphaeriaceae</taxon>
        <taxon>Hortaea</taxon>
    </lineage>
</organism>